<dbReference type="SUPFAM" id="SSF54373">
    <property type="entry name" value="FAD-linked reductases, C-terminal domain"/>
    <property type="match status" value="1"/>
</dbReference>
<evidence type="ECO:0000313" key="5">
    <source>
        <dbReference type="EMBL" id="KIJ23967.1"/>
    </source>
</evidence>
<dbReference type="PANTHER" id="PTHR46720">
    <property type="entry name" value="HYDROXYLASE, PUTATIVE (AFU_ORTHOLOGUE AFUA_3G01460)-RELATED"/>
    <property type="match status" value="1"/>
</dbReference>
<dbReference type="Gene3D" id="3.30.9.30">
    <property type="match status" value="1"/>
</dbReference>
<name>A0A0C9U4E4_SPHS4</name>
<gene>
    <name evidence="5" type="ORF">M422DRAFT_275365</name>
</gene>
<evidence type="ECO:0000256" key="2">
    <source>
        <dbReference type="ARBA" id="ARBA00022827"/>
    </source>
</evidence>
<dbReference type="InterPro" id="IPR051104">
    <property type="entry name" value="FAD_monoxygenase"/>
</dbReference>
<dbReference type="InterPro" id="IPR002938">
    <property type="entry name" value="FAD-bd"/>
</dbReference>
<dbReference type="OrthoDB" id="417877at2759"/>
<evidence type="ECO:0000259" key="4">
    <source>
        <dbReference type="Pfam" id="PF01494"/>
    </source>
</evidence>
<dbReference type="Proteomes" id="UP000054279">
    <property type="component" value="Unassembled WGS sequence"/>
</dbReference>
<evidence type="ECO:0000256" key="1">
    <source>
        <dbReference type="ARBA" id="ARBA00022630"/>
    </source>
</evidence>
<dbReference type="Pfam" id="PF01494">
    <property type="entry name" value="FAD_binding_3"/>
    <property type="match status" value="1"/>
</dbReference>
<keyword evidence="2" id="KW-0274">FAD</keyword>
<dbReference type="PANTHER" id="PTHR46720:SF3">
    <property type="entry name" value="FAD-BINDING DOMAIN-CONTAINING PROTEIN-RELATED"/>
    <property type="match status" value="1"/>
</dbReference>
<dbReference type="Gene3D" id="3.50.50.60">
    <property type="entry name" value="FAD/NAD(P)-binding domain"/>
    <property type="match status" value="2"/>
</dbReference>
<dbReference type="AlphaFoldDB" id="A0A0C9U4E4"/>
<dbReference type="EMBL" id="KN837555">
    <property type="protein sequence ID" value="KIJ23967.1"/>
    <property type="molecule type" value="Genomic_DNA"/>
</dbReference>
<dbReference type="InterPro" id="IPR036188">
    <property type="entry name" value="FAD/NAD-bd_sf"/>
</dbReference>
<protein>
    <recommendedName>
        <fullName evidence="4">FAD-binding domain-containing protein</fullName>
    </recommendedName>
</protein>
<accession>A0A0C9U4E4</accession>
<keyword evidence="6" id="KW-1185">Reference proteome</keyword>
<dbReference type="GO" id="GO:0044550">
    <property type="term" value="P:secondary metabolite biosynthetic process"/>
    <property type="evidence" value="ECO:0007669"/>
    <property type="project" value="TreeGrafter"/>
</dbReference>
<organism evidence="5 6">
    <name type="scientific">Sphaerobolus stellatus (strain SS14)</name>
    <dbReference type="NCBI Taxonomy" id="990650"/>
    <lineage>
        <taxon>Eukaryota</taxon>
        <taxon>Fungi</taxon>
        <taxon>Dikarya</taxon>
        <taxon>Basidiomycota</taxon>
        <taxon>Agaricomycotina</taxon>
        <taxon>Agaricomycetes</taxon>
        <taxon>Phallomycetidae</taxon>
        <taxon>Geastrales</taxon>
        <taxon>Sphaerobolaceae</taxon>
        <taxon>Sphaerobolus</taxon>
    </lineage>
</organism>
<evidence type="ECO:0000313" key="6">
    <source>
        <dbReference type="Proteomes" id="UP000054279"/>
    </source>
</evidence>
<keyword evidence="1" id="KW-0285">Flavoprotein</keyword>
<dbReference type="SUPFAM" id="SSF51905">
    <property type="entry name" value="FAD/NAD(P)-binding domain"/>
    <property type="match status" value="1"/>
</dbReference>
<reference evidence="5 6" key="1">
    <citation type="submission" date="2014-06" db="EMBL/GenBank/DDBJ databases">
        <title>Evolutionary Origins and Diversification of the Mycorrhizal Mutualists.</title>
        <authorList>
            <consortium name="DOE Joint Genome Institute"/>
            <consortium name="Mycorrhizal Genomics Consortium"/>
            <person name="Kohler A."/>
            <person name="Kuo A."/>
            <person name="Nagy L.G."/>
            <person name="Floudas D."/>
            <person name="Copeland A."/>
            <person name="Barry K.W."/>
            <person name="Cichocki N."/>
            <person name="Veneault-Fourrey C."/>
            <person name="LaButti K."/>
            <person name="Lindquist E.A."/>
            <person name="Lipzen A."/>
            <person name="Lundell T."/>
            <person name="Morin E."/>
            <person name="Murat C."/>
            <person name="Riley R."/>
            <person name="Ohm R."/>
            <person name="Sun H."/>
            <person name="Tunlid A."/>
            <person name="Henrissat B."/>
            <person name="Grigoriev I.V."/>
            <person name="Hibbett D.S."/>
            <person name="Martin F."/>
        </authorList>
    </citation>
    <scope>NUCLEOTIDE SEQUENCE [LARGE SCALE GENOMIC DNA]</scope>
    <source>
        <strain evidence="5 6">SS14</strain>
    </source>
</reference>
<keyword evidence="3" id="KW-0560">Oxidoreductase</keyword>
<proteinExistence type="predicted"/>
<feature type="domain" description="FAD-binding" evidence="4">
    <location>
        <begin position="77"/>
        <end position="278"/>
    </location>
</feature>
<evidence type="ECO:0000256" key="3">
    <source>
        <dbReference type="ARBA" id="ARBA00023002"/>
    </source>
</evidence>
<dbReference type="GO" id="GO:0016491">
    <property type="term" value="F:oxidoreductase activity"/>
    <property type="evidence" value="ECO:0007669"/>
    <property type="project" value="UniProtKB-KW"/>
</dbReference>
<dbReference type="HOGENOM" id="CLU_824313_0_0_1"/>
<sequence>MTYLSGVGIGGLTLAVVLSKHFSNIEIDIYEAKSVISTIGVEIAIWKRSWQVLQDMCLDEEMKKRGLPPPHKGEAMADALVGADGVHSLTRATMHRELAAQHPSEGYEKYIEPIWSGTHAYRCTVNLPKFKELYPAHQAFSHPKISYSACFYTVETGESTPYDGPWVTDVSPEEVISVYDGWEPDLVQLLECLEKPSRWTIHVVRPIPFYVSGLAVLLGDAAHAMTPHQGVGGSQAIEDAYILGRLLVRPRATLKNLPDVQKIYQKIRLPFAAKAAERSRTNGLIYEFIHLDLPVGPNASAVASSHWEKSLVRPLDGWQREAVILPMQNHDVSHHVS</sequence>
<dbReference type="GO" id="GO:0071949">
    <property type="term" value="F:FAD binding"/>
    <property type="evidence" value="ECO:0007669"/>
    <property type="project" value="InterPro"/>
</dbReference>